<sequence length="115" mass="13098">MLIADHELDTPPPDRKVHNLLIKCLLILLVEIMEPPSKLLPFLSHLFCWQRIRLTVLDLSYPRKNWEERQSKSKFHVGSFQDCLYLKASAPMIAATLVGIVMVSTDICDLPEAIG</sequence>
<organism evidence="1 2">
    <name type="scientific">Nephila pilipes</name>
    <name type="common">Giant wood spider</name>
    <name type="synonym">Nephila maculata</name>
    <dbReference type="NCBI Taxonomy" id="299642"/>
    <lineage>
        <taxon>Eukaryota</taxon>
        <taxon>Metazoa</taxon>
        <taxon>Ecdysozoa</taxon>
        <taxon>Arthropoda</taxon>
        <taxon>Chelicerata</taxon>
        <taxon>Arachnida</taxon>
        <taxon>Araneae</taxon>
        <taxon>Araneomorphae</taxon>
        <taxon>Entelegynae</taxon>
        <taxon>Araneoidea</taxon>
        <taxon>Nephilidae</taxon>
        <taxon>Nephila</taxon>
    </lineage>
</organism>
<proteinExistence type="predicted"/>
<keyword evidence="2" id="KW-1185">Reference proteome</keyword>
<gene>
    <name evidence="1" type="ORF">NPIL_687321</name>
</gene>
<evidence type="ECO:0000313" key="2">
    <source>
        <dbReference type="Proteomes" id="UP000887013"/>
    </source>
</evidence>
<reference evidence="1" key="1">
    <citation type="submission" date="2020-08" db="EMBL/GenBank/DDBJ databases">
        <title>Multicomponent nature underlies the extraordinary mechanical properties of spider dragline silk.</title>
        <authorList>
            <person name="Kono N."/>
            <person name="Nakamura H."/>
            <person name="Mori M."/>
            <person name="Yoshida Y."/>
            <person name="Ohtoshi R."/>
            <person name="Malay A.D."/>
            <person name="Moran D.A.P."/>
            <person name="Tomita M."/>
            <person name="Numata K."/>
            <person name="Arakawa K."/>
        </authorList>
    </citation>
    <scope>NUCLEOTIDE SEQUENCE</scope>
</reference>
<comment type="caution">
    <text evidence="1">The sequence shown here is derived from an EMBL/GenBank/DDBJ whole genome shotgun (WGS) entry which is preliminary data.</text>
</comment>
<dbReference type="Proteomes" id="UP000887013">
    <property type="component" value="Unassembled WGS sequence"/>
</dbReference>
<evidence type="ECO:0000313" key="1">
    <source>
        <dbReference type="EMBL" id="GFU02021.1"/>
    </source>
</evidence>
<dbReference type="AlphaFoldDB" id="A0A8X6Q1V9"/>
<accession>A0A8X6Q1V9</accession>
<dbReference type="EMBL" id="BMAW01076550">
    <property type="protein sequence ID" value="GFU02021.1"/>
    <property type="molecule type" value="Genomic_DNA"/>
</dbReference>
<name>A0A8X6Q1V9_NEPPI</name>
<protein>
    <submittedName>
        <fullName evidence="1">Uncharacterized protein</fullName>
    </submittedName>
</protein>